<accession>A0A165L8W0</accession>
<gene>
    <name evidence="2" type="ORF">EXIGLDRAFT_730458</name>
</gene>
<evidence type="ECO:0000256" key="1">
    <source>
        <dbReference type="SAM" id="MobiDB-lite"/>
    </source>
</evidence>
<dbReference type="EMBL" id="KV425929">
    <property type="protein sequence ID" value="KZV97527.1"/>
    <property type="molecule type" value="Genomic_DNA"/>
</dbReference>
<dbReference type="InParanoid" id="A0A165L8W0"/>
<protein>
    <submittedName>
        <fullName evidence="2">Uncharacterized protein</fullName>
    </submittedName>
</protein>
<proteinExistence type="predicted"/>
<dbReference type="AlphaFoldDB" id="A0A165L8W0"/>
<feature type="region of interest" description="Disordered" evidence="1">
    <location>
        <begin position="1"/>
        <end position="22"/>
    </location>
</feature>
<keyword evidence="3" id="KW-1185">Reference proteome</keyword>
<dbReference type="Proteomes" id="UP000077266">
    <property type="component" value="Unassembled WGS sequence"/>
</dbReference>
<reference evidence="2 3" key="1">
    <citation type="journal article" date="2016" name="Mol. Biol. Evol.">
        <title>Comparative Genomics of Early-Diverging Mushroom-Forming Fungi Provides Insights into the Origins of Lignocellulose Decay Capabilities.</title>
        <authorList>
            <person name="Nagy L.G."/>
            <person name="Riley R."/>
            <person name="Tritt A."/>
            <person name="Adam C."/>
            <person name="Daum C."/>
            <person name="Floudas D."/>
            <person name="Sun H."/>
            <person name="Yadav J.S."/>
            <person name="Pangilinan J."/>
            <person name="Larsson K.H."/>
            <person name="Matsuura K."/>
            <person name="Barry K."/>
            <person name="Labutti K."/>
            <person name="Kuo R."/>
            <person name="Ohm R.A."/>
            <person name="Bhattacharya S.S."/>
            <person name="Shirouzu T."/>
            <person name="Yoshinaga Y."/>
            <person name="Martin F.M."/>
            <person name="Grigoriev I.V."/>
            <person name="Hibbett D.S."/>
        </authorList>
    </citation>
    <scope>NUCLEOTIDE SEQUENCE [LARGE SCALE GENOMIC DNA]</scope>
    <source>
        <strain evidence="2 3">HHB12029</strain>
    </source>
</reference>
<sequence>MRAPRSGSSPKDAEPGVRAMSTSHCRKIIRSATCRRCWRTGHYTKRRDELLVRHLPTESPGT</sequence>
<evidence type="ECO:0000313" key="2">
    <source>
        <dbReference type="EMBL" id="KZV97527.1"/>
    </source>
</evidence>
<organism evidence="2 3">
    <name type="scientific">Exidia glandulosa HHB12029</name>
    <dbReference type="NCBI Taxonomy" id="1314781"/>
    <lineage>
        <taxon>Eukaryota</taxon>
        <taxon>Fungi</taxon>
        <taxon>Dikarya</taxon>
        <taxon>Basidiomycota</taxon>
        <taxon>Agaricomycotina</taxon>
        <taxon>Agaricomycetes</taxon>
        <taxon>Auriculariales</taxon>
        <taxon>Exidiaceae</taxon>
        <taxon>Exidia</taxon>
    </lineage>
</organism>
<name>A0A165L8W0_EXIGL</name>
<evidence type="ECO:0000313" key="3">
    <source>
        <dbReference type="Proteomes" id="UP000077266"/>
    </source>
</evidence>